<accession>A0A6B0UU64</accession>
<dbReference type="AlphaFoldDB" id="A0A6B0UU64"/>
<reference evidence="2" key="1">
    <citation type="submission" date="2019-12" db="EMBL/GenBank/DDBJ databases">
        <title>An insight into the sialome of adult female Ixodes ricinus ticks feeding for 6 days.</title>
        <authorList>
            <person name="Perner J."/>
            <person name="Ribeiro J.M.C."/>
        </authorList>
    </citation>
    <scope>NUCLEOTIDE SEQUENCE</scope>
    <source>
        <strain evidence="2">Semi-engorged</strain>
        <tissue evidence="2">Salivary glands</tissue>
    </source>
</reference>
<feature type="region of interest" description="Disordered" evidence="1">
    <location>
        <begin position="76"/>
        <end position="99"/>
    </location>
</feature>
<evidence type="ECO:0000256" key="1">
    <source>
        <dbReference type="SAM" id="MobiDB-lite"/>
    </source>
</evidence>
<protein>
    <submittedName>
        <fullName evidence="2">Uncharacterized protein</fullName>
    </submittedName>
</protein>
<sequence>MCAKFISSDGRFGEGHANPAWRVPSIALCLLRMFYVTISSSQYVPESMKPAMSRRCKRFLVSARITAEGHFPALPTAGTHTLSRRGSSGHIPLSDPPKGFRKIRSRTRFTRAEGSAPGYFRKRRSNQESRWAFYDVVARHA</sequence>
<organism evidence="2">
    <name type="scientific">Ixodes ricinus</name>
    <name type="common">Common tick</name>
    <name type="synonym">Acarus ricinus</name>
    <dbReference type="NCBI Taxonomy" id="34613"/>
    <lineage>
        <taxon>Eukaryota</taxon>
        <taxon>Metazoa</taxon>
        <taxon>Ecdysozoa</taxon>
        <taxon>Arthropoda</taxon>
        <taxon>Chelicerata</taxon>
        <taxon>Arachnida</taxon>
        <taxon>Acari</taxon>
        <taxon>Parasitiformes</taxon>
        <taxon>Ixodida</taxon>
        <taxon>Ixodoidea</taxon>
        <taxon>Ixodidae</taxon>
        <taxon>Ixodinae</taxon>
        <taxon>Ixodes</taxon>
    </lineage>
</organism>
<dbReference type="EMBL" id="GIFC01011021">
    <property type="protein sequence ID" value="MXU93104.1"/>
    <property type="molecule type" value="Transcribed_RNA"/>
</dbReference>
<evidence type="ECO:0000313" key="2">
    <source>
        <dbReference type="EMBL" id="MXU93104.1"/>
    </source>
</evidence>
<proteinExistence type="predicted"/>
<name>A0A6B0UU64_IXORI</name>